<reference evidence="1" key="1">
    <citation type="submission" date="2023-10" db="EMBL/GenBank/DDBJ databases">
        <authorList>
            <person name="Rodriguez Cubillos JULIANA M."/>
            <person name="De Vega J."/>
        </authorList>
    </citation>
    <scope>NUCLEOTIDE SEQUENCE</scope>
</reference>
<evidence type="ECO:0000313" key="1">
    <source>
        <dbReference type="EMBL" id="CAJ2630058.1"/>
    </source>
</evidence>
<comment type="caution">
    <text evidence="1">The sequence shown here is derived from an EMBL/GenBank/DDBJ whole genome shotgun (WGS) entry which is preliminary data.</text>
</comment>
<evidence type="ECO:0000313" key="2">
    <source>
        <dbReference type="Proteomes" id="UP001177021"/>
    </source>
</evidence>
<organism evidence="1 2">
    <name type="scientific">Trifolium pratense</name>
    <name type="common">Red clover</name>
    <dbReference type="NCBI Taxonomy" id="57577"/>
    <lineage>
        <taxon>Eukaryota</taxon>
        <taxon>Viridiplantae</taxon>
        <taxon>Streptophyta</taxon>
        <taxon>Embryophyta</taxon>
        <taxon>Tracheophyta</taxon>
        <taxon>Spermatophyta</taxon>
        <taxon>Magnoliopsida</taxon>
        <taxon>eudicotyledons</taxon>
        <taxon>Gunneridae</taxon>
        <taxon>Pentapetalae</taxon>
        <taxon>rosids</taxon>
        <taxon>fabids</taxon>
        <taxon>Fabales</taxon>
        <taxon>Fabaceae</taxon>
        <taxon>Papilionoideae</taxon>
        <taxon>50 kb inversion clade</taxon>
        <taxon>NPAAA clade</taxon>
        <taxon>Hologalegina</taxon>
        <taxon>IRL clade</taxon>
        <taxon>Trifolieae</taxon>
        <taxon>Trifolium</taxon>
    </lineage>
</organism>
<dbReference type="Proteomes" id="UP001177021">
    <property type="component" value="Unassembled WGS sequence"/>
</dbReference>
<gene>
    <name evidence="1" type="ORF">MILVUS5_LOCUS1913</name>
</gene>
<dbReference type="EMBL" id="CASHSV030000001">
    <property type="protein sequence ID" value="CAJ2630058.1"/>
    <property type="molecule type" value="Genomic_DNA"/>
</dbReference>
<sequence length="231" mass="25848">MFILSFAITIESKMVNSITHFNFNLITIFFFLFLLLVSNDTAEAQSTIMQPSSPTILWDVSSIVVIVVAIIITLILIFIFSLFLRRATNPSMEELSKRELGIGINPQILKSFPILLYSSIINNLKESEDPLQCAVCLADFNNNDTIRVLPQCNHVFHPPCIDAWLSNHATCPVCRTNLNHQCSCHLAISIDTQVNGERGNESKEEQVCVYKLLVSSGPDCVTLNEKDKDAN</sequence>
<accession>A0ACB0IDS4</accession>
<keyword evidence="2" id="KW-1185">Reference proteome</keyword>
<protein>
    <submittedName>
        <fullName evidence="1">Uncharacterized protein</fullName>
    </submittedName>
</protein>
<name>A0ACB0IDS4_TRIPR</name>
<proteinExistence type="predicted"/>